<dbReference type="AlphaFoldDB" id="A0A9N9ZM77"/>
<accession>A0A9N9ZM77</accession>
<organism evidence="2 3">
    <name type="scientific">Clonostachys solani</name>
    <dbReference type="NCBI Taxonomy" id="160281"/>
    <lineage>
        <taxon>Eukaryota</taxon>
        <taxon>Fungi</taxon>
        <taxon>Dikarya</taxon>
        <taxon>Ascomycota</taxon>
        <taxon>Pezizomycotina</taxon>
        <taxon>Sordariomycetes</taxon>
        <taxon>Hypocreomycetidae</taxon>
        <taxon>Hypocreales</taxon>
        <taxon>Bionectriaceae</taxon>
        <taxon>Clonostachys</taxon>
    </lineage>
</organism>
<sequence>MTESAISIPKKVVTPGKGHAAVPQLLGNDFLTKFPKLSIEQVGHLRHFHNLVNQKDGDWHHMGSQEPGQEWLDAYRYQLATMAYAAGAAHYHRLPLLRSVFKTLLKSLIRKMMLRDVWGYWFLTSHSGKLIDPDLTELRQPWADPVVRENIMYSGHLLLMVSLYTMLFNDDKFNEEGALEFNWCPVFWGMGPEIFTYNRASLQAAIIKEMERERWLGVCCEPNSIFIVCNQFPLIAIRYNDVRDGTSSSATVLEQYRAAWKAKDMLQENGLYIDSFSPKQDRKRHARDVGFTAWAAAFLNSWDPTSANRAYNTIIRSIPLGSASLDDAYRSFAIKTLMPGATAHLHKPVLGYTSMMVSEAGDSSTLEKLLNLVENKFTPNWDEGGLFYIPSRSSSNSYVDMDRFTGNAAVAYARLNVPQGQRKMYENPWGNEHFSNYPFVDNIDLSSGVDFLRGCWDENEKALVITLRSFDGKTKQVKPLFSGFAKGSYCVYQNGKFTAVYELVEKTDIIQLDVQVTAEEFDVVIRLLS</sequence>
<dbReference type="OrthoDB" id="9979195at2759"/>
<comment type="caution">
    <text evidence="2">The sequence shown here is derived from an EMBL/GenBank/DDBJ whole genome shotgun (WGS) entry which is preliminary data.</text>
</comment>
<keyword evidence="3" id="KW-1185">Reference proteome</keyword>
<feature type="domain" description="Linalool dehydratase/isomerase" evidence="1">
    <location>
        <begin position="76"/>
        <end position="389"/>
    </location>
</feature>
<evidence type="ECO:0000259" key="1">
    <source>
        <dbReference type="Pfam" id="PF18566"/>
    </source>
</evidence>
<reference evidence="2" key="1">
    <citation type="submission" date="2021-10" db="EMBL/GenBank/DDBJ databases">
        <authorList>
            <person name="Piombo E."/>
        </authorList>
    </citation>
    <scope>NUCLEOTIDE SEQUENCE</scope>
</reference>
<dbReference type="Proteomes" id="UP000775872">
    <property type="component" value="Unassembled WGS sequence"/>
</dbReference>
<dbReference type="Pfam" id="PF18566">
    <property type="entry name" value="Ldi"/>
    <property type="match status" value="1"/>
</dbReference>
<evidence type="ECO:0000313" key="3">
    <source>
        <dbReference type="Proteomes" id="UP000775872"/>
    </source>
</evidence>
<proteinExistence type="predicted"/>
<dbReference type="EMBL" id="CABFOC020000074">
    <property type="protein sequence ID" value="CAH0057629.1"/>
    <property type="molecule type" value="Genomic_DNA"/>
</dbReference>
<gene>
    <name evidence="2" type="ORF">CSOL1703_00007417</name>
</gene>
<protein>
    <recommendedName>
        <fullName evidence="1">Linalool dehydratase/isomerase domain-containing protein</fullName>
    </recommendedName>
</protein>
<dbReference type="InterPro" id="IPR041411">
    <property type="entry name" value="Ldi"/>
</dbReference>
<name>A0A9N9ZM77_9HYPO</name>
<evidence type="ECO:0000313" key="2">
    <source>
        <dbReference type="EMBL" id="CAH0057629.1"/>
    </source>
</evidence>